<dbReference type="Pfam" id="PF20249">
    <property type="entry name" value="VasX_N"/>
    <property type="match status" value="1"/>
</dbReference>
<proteinExistence type="predicted"/>
<dbReference type="RefSeq" id="WP_048383519.1">
    <property type="nucleotide sequence ID" value="NZ_FNRS01000001.1"/>
</dbReference>
<organism evidence="3 4">
    <name type="scientific">Pseudomonas taetrolens</name>
    <dbReference type="NCBI Taxonomy" id="47884"/>
    <lineage>
        <taxon>Bacteria</taxon>
        <taxon>Pseudomonadati</taxon>
        <taxon>Pseudomonadota</taxon>
        <taxon>Gammaproteobacteria</taxon>
        <taxon>Pseudomonadales</taxon>
        <taxon>Pseudomonadaceae</taxon>
        <taxon>Pseudomonas</taxon>
    </lineage>
</organism>
<keyword evidence="1" id="KW-1133">Transmembrane helix</keyword>
<dbReference type="CDD" id="cd20708">
    <property type="entry name" value="MIX_IV"/>
    <property type="match status" value="1"/>
</dbReference>
<evidence type="ECO:0000259" key="2">
    <source>
        <dbReference type="Pfam" id="PF20249"/>
    </source>
</evidence>
<name>A0A1H4YQ11_PSETA</name>
<feature type="transmembrane region" description="Helical" evidence="1">
    <location>
        <begin position="917"/>
        <end position="937"/>
    </location>
</feature>
<evidence type="ECO:0000313" key="3">
    <source>
        <dbReference type="EMBL" id="SED19917.1"/>
    </source>
</evidence>
<protein>
    <recommendedName>
        <fullName evidence="2">Toxin VasX N-terminal region domain-containing protein</fullName>
    </recommendedName>
</protein>
<dbReference type="InterPro" id="IPR046864">
    <property type="entry name" value="VasX_N"/>
</dbReference>
<gene>
    <name evidence="3" type="ORF">SAMN04490203_4048</name>
</gene>
<feature type="transmembrane region" description="Helical" evidence="1">
    <location>
        <begin position="876"/>
        <end position="896"/>
    </location>
</feature>
<feature type="domain" description="Toxin VasX N-terminal region" evidence="2">
    <location>
        <begin position="27"/>
        <end position="166"/>
    </location>
</feature>
<sequence length="1212" mass="134297">MSTAFFPKNPNNVIKSRSDARSFMGVCPLMKSTVQLVPLRYGLVDNPMLDPSAEVTMPFALSARPLGIRLLRDGWLYVIEGSSGLLSEYRVEDGLVSAMLWQGQAVMEDEREAPIHLPSLIFAKSSTVHVAYAEVQWTAKKCHQVLDDPGERDHFMQAVDLSAVDCETGAPHLLTYDMAEHWLAEAATERVEAGLHASSLDEQAESTRRRMDDALPEHERQPYVWERPQRFEQVSMNRLTACIDPHHRDDTLYLVLDDTLGVLRDLANYQDQVIGWIDDWASGGAQKGDNERDYLLACYIESLSQMNESDLSALANTSDDLAINALFADLERLPDSERRVTQAALRDYLNKGGLMLPPAGSAVPEALADARAAAQEQAARSTPSFNGGLAMEALGAMEDVDRRYFTHEHFRSAPAAFVDSHFEALVALGKQQHRQIDDILHGSKLGQRGVNDLIDRAAMDHELTAHRVGLARWNLLLDRITADRVALVTGGAFHKAAWYFDPLYIAHARHAFTLEYACLKDICRSDEACDQLFDYIEREPQFSRPLYYTLPFSEQTALWVQYAFLSAAGLTLFNNGPELLARMMRIEQGRLPVLDDLPESTRIVANAAQHTMTPALNRGLELLLASFEGLFDGKAIPDVDDLLRRLPTGLKARLLVAAKTEGVTFKFASTQELVKLRSTLQELAEQLPRKAWLKKERGQSNRLNGHKSPKSQALMAEIHELNRQIEVNQRRLAASMSPIPELPDYHERLYGATPGRAGLTAIFPPEGRQQVAGLMENFRKGITSAPPLNVLGDGAALLLFVAQAVNLVQLYNETTALPLHKQEWQPVMNAALATGAVGFAAAQGIFDTALSAQAKVLQLAMNSNSLGRLQVWMGKLHVGLGVGTYFLGFASAVISLDAYRSNWVQAVRSGNRAAQHSAIVTMVAAGGLMLINAYGLGHTGYAGYLVLKAAKGEARRAAWRAAGLRLSRVFFRFSPAGGLFTILELAGTWLYNRYNLSARDKWLQCTPWGREADKRKAVSFELFQLYLQALLQAPFVQIKGAEEEPFWRNLLLTSQSGEVFLVFPGLSRADFQVTLQGTAWRGLLIGAQRTTTLREGSRGLPLVRREDISAEVEAGLSRVVSQQEREGQGSPLALTLRLPRNPERTSGLMSEEIVLELVLQTLDEDGEVLVQTYCIRFNPRETGRFPATEPSQPSPGLPLLAVHILELEEVVQ</sequence>
<reference evidence="3 4" key="1">
    <citation type="submission" date="2016-10" db="EMBL/GenBank/DDBJ databases">
        <authorList>
            <person name="Varghese N."/>
            <person name="Submissions S."/>
        </authorList>
    </citation>
    <scope>NUCLEOTIDE SEQUENCE [LARGE SCALE GENOMIC DNA]</scope>
    <source>
        <strain evidence="3 4">BS3652</strain>
    </source>
</reference>
<evidence type="ECO:0000256" key="1">
    <source>
        <dbReference type="SAM" id="Phobius"/>
    </source>
</evidence>
<dbReference type="EMBL" id="FNRS01000001">
    <property type="protein sequence ID" value="SED19917.1"/>
    <property type="molecule type" value="Genomic_DNA"/>
</dbReference>
<keyword evidence="4" id="KW-1185">Reference proteome</keyword>
<keyword evidence="1" id="KW-0472">Membrane</keyword>
<comment type="caution">
    <text evidence="3">The sequence shown here is derived from an EMBL/GenBank/DDBJ whole genome shotgun (WGS) entry which is preliminary data.</text>
</comment>
<evidence type="ECO:0000313" key="4">
    <source>
        <dbReference type="Proteomes" id="UP000183155"/>
    </source>
</evidence>
<feature type="transmembrane region" description="Helical" evidence="1">
    <location>
        <begin position="969"/>
        <end position="991"/>
    </location>
</feature>
<accession>A0A1H4YQ11</accession>
<dbReference type="Proteomes" id="UP000183155">
    <property type="component" value="Unassembled WGS sequence"/>
</dbReference>
<keyword evidence="1" id="KW-0812">Transmembrane</keyword>